<accession>A0A0J8GQE3</accession>
<dbReference type="InterPro" id="IPR002469">
    <property type="entry name" value="Peptidase_S9B_N"/>
</dbReference>
<feature type="chain" id="PRO_5005298490" description="Dipeptidylpeptidase IV N-terminal domain-containing protein" evidence="1">
    <location>
        <begin position="27"/>
        <end position="987"/>
    </location>
</feature>
<organism evidence="3 4">
    <name type="scientific">Catenovulum maritimum</name>
    <dbReference type="NCBI Taxonomy" id="1513271"/>
    <lineage>
        <taxon>Bacteria</taxon>
        <taxon>Pseudomonadati</taxon>
        <taxon>Pseudomonadota</taxon>
        <taxon>Gammaproteobacteria</taxon>
        <taxon>Alteromonadales</taxon>
        <taxon>Alteromonadaceae</taxon>
        <taxon>Catenovulum</taxon>
    </lineage>
</organism>
<dbReference type="OrthoDB" id="33879at2"/>
<dbReference type="Proteomes" id="UP000037600">
    <property type="component" value="Unassembled WGS sequence"/>
</dbReference>
<feature type="signal peptide" evidence="1">
    <location>
        <begin position="1"/>
        <end position="26"/>
    </location>
</feature>
<dbReference type="Gene3D" id="2.140.10.30">
    <property type="entry name" value="Dipeptidylpeptidase IV, N-terminal domain"/>
    <property type="match status" value="1"/>
</dbReference>
<name>A0A0J8GQE3_9ALTE</name>
<gene>
    <name evidence="3" type="ORF">XM47_10935</name>
</gene>
<dbReference type="RefSeq" id="WP_048692456.1">
    <property type="nucleotide sequence ID" value="NZ_KQ130491.1"/>
</dbReference>
<proteinExistence type="predicted"/>
<dbReference type="PATRIC" id="fig|1513271.3.peg.2228"/>
<evidence type="ECO:0000313" key="3">
    <source>
        <dbReference type="EMBL" id="KMT64995.1"/>
    </source>
</evidence>
<reference evidence="3 4" key="1">
    <citation type="submission" date="2015-04" db="EMBL/GenBank/DDBJ databases">
        <title>Draft Genome Sequence of the Novel Agar-Digesting Marine Bacterium Q1.</title>
        <authorList>
            <person name="Li Y."/>
            <person name="Li D."/>
            <person name="Chen G."/>
            <person name="Du Z."/>
        </authorList>
    </citation>
    <scope>NUCLEOTIDE SEQUENCE [LARGE SCALE GENOMIC DNA]</scope>
    <source>
        <strain evidence="3 4">Q1</strain>
    </source>
</reference>
<dbReference type="STRING" id="1513271.XM47_10935"/>
<dbReference type="PANTHER" id="PTHR36842">
    <property type="entry name" value="PROTEIN TOLB HOMOLOG"/>
    <property type="match status" value="1"/>
</dbReference>
<keyword evidence="4" id="KW-1185">Reference proteome</keyword>
<dbReference type="InterPro" id="IPR011042">
    <property type="entry name" value="6-blade_b-propeller_TolB-like"/>
</dbReference>
<dbReference type="GO" id="GO:0006508">
    <property type="term" value="P:proteolysis"/>
    <property type="evidence" value="ECO:0007669"/>
    <property type="project" value="InterPro"/>
</dbReference>
<protein>
    <recommendedName>
        <fullName evidence="2">Dipeptidylpeptidase IV N-terminal domain-containing protein</fullName>
    </recommendedName>
</protein>
<comment type="caution">
    <text evidence="3">The sequence shown here is derived from an EMBL/GenBank/DDBJ whole genome shotgun (WGS) entry which is preliminary data.</text>
</comment>
<dbReference type="SUPFAM" id="SSF82171">
    <property type="entry name" value="DPP6 N-terminal domain-like"/>
    <property type="match status" value="1"/>
</dbReference>
<dbReference type="Gene3D" id="2.120.10.30">
    <property type="entry name" value="TolB, C-terminal domain"/>
    <property type="match status" value="1"/>
</dbReference>
<evidence type="ECO:0000259" key="2">
    <source>
        <dbReference type="Pfam" id="PF00930"/>
    </source>
</evidence>
<dbReference type="Pfam" id="PF00930">
    <property type="entry name" value="DPPIV_N"/>
    <property type="match status" value="1"/>
</dbReference>
<evidence type="ECO:0000313" key="4">
    <source>
        <dbReference type="Proteomes" id="UP000037600"/>
    </source>
</evidence>
<dbReference type="AlphaFoldDB" id="A0A0J8GQE3"/>
<keyword evidence="1" id="KW-0732">Signal</keyword>
<feature type="domain" description="Dipeptidylpeptidase IV N-terminal" evidence="2">
    <location>
        <begin position="510"/>
        <end position="644"/>
    </location>
</feature>
<evidence type="ECO:0000256" key="1">
    <source>
        <dbReference type="SAM" id="SignalP"/>
    </source>
</evidence>
<sequence length="987" mass="114144">MKTSVIFRRAIYFLLLNIFSLQSALASVNIFAQEDDWQTIETEHFNVHFPPELKTWAVSAAHQAEIVREVLKKQQNRVLTEKVDTFVVDPYNLPNGMAMGLSHKPIMILFATPVQSNILPNFSSWQQTLILHEYVHLLHLAQKPRHKWRNRAAQWFDLYDALKLDSERWVAEGYATLLESKLTGRGRLYDESAESFLLQIAKQGALPSYEELNRTKGSFSAGAMAYLVGARYLKWLEDKYSVEDLDSVWTRWFAVEKRDFNQAFVGVFQQSPKRLYQAFVAEYTEKAMRHFRQFESSKATLWMDFKGWVVSPKVSPNGQKIAFLSKNKKQKSTRLNVHSTAENTKALEKFKQKNAKILKRDPVDILDKMPKVFERKHQASLSLLSYPGINNLVWSDDETILFTALTYSEQHKSFRNLHSWNIKTNQVRRLTDEINIRRFDLARFSNQTGHFIIAEKSELGQSQLIKLDLSSDKLVNLTEASLEHIYDFPKISPNKQKLAYLRTGLNQKWRLAVRDLENKTDFWLPLPKDYQYVSFPLWHPSNGNLLFVASQDNAFRLYQYDFATKTLSALTSGEQSVYWPEFLTENKLVYLTANADGMDLYQIKLDELTPNNLTLNYLAQDDLDGTVSKPEKRYLNQTSKWMLPPAEVKTSQDIGQLKPYGRGKQFGTLVFGLHQNTASTELLELGFRSSDWLQKFSWQVNYSQDTQAEVLAGVNAKASYTALPVDFMAELYQYEMRPDRQSSQAQLSQAFDLPPQQSLSAEIKQTGAMFKASLPYQQAWLKFDTYAQYQWIDYQSELMAVNKQQNLILGFEQSWRYLMPNYYLYQSSSADFIRGNTDSLNWQGNNLALGLGVQFEKYAIELETKRVNRASQSGNILSLGGFESNLVSSQQNINQIFSPELAFYSQFGNDYSKHQAKLKYHGFNFFMRQQQLDDNEKIKSVGVDASLYIPMGFTGVSQLNAKIGYAKVKSELRKDDNQFWLSIFHKW</sequence>
<dbReference type="EMBL" id="LAZL01000016">
    <property type="protein sequence ID" value="KMT64995.1"/>
    <property type="molecule type" value="Genomic_DNA"/>
</dbReference>